<organism evidence="1 2">
    <name type="scientific">Brassica cretica</name>
    <name type="common">Mustard</name>
    <dbReference type="NCBI Taxonomy" id="69181"/>
    <lineage>
        <taxon>Eukaryota</taxon>
        <taxon>Viridiplantae</taxon>
        <taxon>Streptophyta</taxon>
        <taxon>Embryophyta</taxon>
        <taxon>Tracheophyta</taxon>
        <taxon>Spermatophyta</taxon>
        <taxon>Magnoliopsida</taxon>
        <taxon>eudicotyledons</taxon>
        <taxon>Gunneridae</taxon>
        <taxon>Pentapetalae</taxon>
        <taxon>rosids</taxon>
        <taxon>malvids</taxon>
        <taxon>Brassicales</taxon>
        <taxon>Brassicaceae</taxon>
        <taxon>Brassiceae</taxon>
        <taxon>Brassica</taxon>
    </lineage>
</organism>
<dbReference type="Proteomes" id="UP000712600">
    <property type="component" value="Unassembled WGS sequence"/>
</dbReference>
<gene>
    <name evidence="1" type="ORF">F2Q69_00045712</name>
</gene>
<name>A0A8S9NR68_BRACR</name>
<dbReference type="EMBL" id="QGKX02001621">
    <property type="protein sequence ID" value="KAF3504691.1"/>
    <property type="molecule type" value="Genomic_DNA"/>
</dbReference>
<sequence length="259" mass="29065">MYPPGSVLVAPVLNGMLGPERVRYLAARGRSGTELVSYLAPVGRSTLQSSRVGASVISSNGSRLPLCWTGESHPATIWFGNIKGHSATFVRPLIPSDLLLEFISFFQIRSSDPFKAYQYIPRRFPTNWWSLEFPRKFVSSEFRRKIPRDFRGKWNFRGVISEDLFCRGFATSLRNVALASFALHGFDARCTHLARSWSLRFSKVVDGMLGPERVCYLAARGRSGTERVSYLALVGHCTLQSSRAGASGRFRTSLQFPFR</sequence>
<dbReference type="AlphaFoldDB" id="A0A8S9NR68"/>
<comment type="caution">
    <text evidence="1">The sequence shown here is derived from an EMBL/GenBank/DDBJ whole genome shotgun (WGS) entry which is preliminary data.</text>
</comment>
<protein>
    <submittedName>
        <fullName evidence="1">Uncharacterized protein</fullName>
    </submittedName>
</protein>
<proteinExistence type="predicted"/>
<accession>A0A8S9NR68</accession>
<evidence type="ECO:0000313" key="2">
    <source>
        <dbReference type="Proteomes" id="UP000712600"/>
    </source>
</evidence>
<evidence type="ECO:0000313" key="1">
    <source>
        <dbReference type="EMBL" id="KAF3504691.1"/>
    </source>
</evidence>
<reference evidence="1" key="1">
    <citation type="submission" date="2019-12" db="EMBL/GenBank/DDBJ databases">
        <title>Genome sequencing and annotation of Brassica cretica.</title>
        <authorList>
            <person name="Studholme D.J."/>
            <person name="Sarris P."/>
        </authorList>
    </citation>
    <scope>NUCLEOTIDE SEQUENCE</scope>
    <source>
        <strain evidence="1">PFS-109/04</strain>
        <tissue evidence="1">Leaf</tissue>
    </source>
</reference>